<dbReference type="InterPro" id="IPR046486">
    <property type="entry name" value="DUF6579"/>
</dbReference>
<evidence type="ECO:0000313" key="2">
    <source>
        <dbReference type="Proteomes" id="UP000654918"/>
    </source>
</evidence>
<keyword evidence="2" id="KW-1185">Reference proteome</keyword>
<accession>A0A8H6NL78</accession>
<dbReference type="AlphaFoldDB" id="A0A8H6NL78"/>
<organism evidence="1 2">
    <name type="scientific">Colletotrichum plurivorum</name>
    <dbReference type="NCBI Taxonomy" id="2175906"/>
    <lineage>
        <taxon>Eukaryota</taxon>
        <taxon>Fungi</taxon>
        <taxon>Dikarya</taxon>
        <taxon>Ascomycota</taxon>
        <taxon>Pezizomycotina</taxon>
        <taxon>Sordariomycetes</taxon>
        <taxon>Hypocreomycetidae</taxon>
        <taxon>Glomerellales</taxon>
        <taxon>Glomerellaceae</taxon>
        <taxon>Colletotrichum</taxon>
        <taxon>Colletotrichum orchidearum species complex</taxon>
    </lineage>
</organism>
<comment type="caution">
    <text evidence="1">The sequence shown here is derived from an EMBL/GenBank/DDBJ whole genome shotgun (WGS) entry which is preliminary data.</text>
</comment>
<evidence type="ECO:0000313" key="1">
    <source>
        <dbReference type="EMBL" id="KAF6836551.1"/>
    </source>
</evidence>
<reference evidence="1" key="1">
    <citation type="journal article" date="2020" name="Phytopathology">
        <title>Genome Sequence Resources of Colletotrichum truncatum, C. plurivorum, C. musicola, and C. sojae: Four Species Pathogenic to Soybean (Glycine max).</title>
        <authorList>
            <person name="Rogerio F."/>
            <person name="Boufleur T.R."/>
            <person name="Ciampi-Guillardi M."/>
            <person name="Sukno S.A."/>
            <person name="Thon M.R."/>
            <person name="Massola Junior N.S."/>
            <person name="Baroncelli R."/>
        </authorList>
    </citation>
    <scope>NUCLEOTIDE SEQUENCE</scope>
    <source>
        <strain evidence="1">LFN00145</strain>
    </source>
</reference>
<sequence>MGANLSVSSDSDKDPRSIHTLTSQLDNQLYSHIVDRRSQKEDLQIPLLEWAIIGSIASSFGQGAVGLLPLLQTLSGLTAHRELVKLGGEIQKSVEQMAHSADSLNSQQNQNSDFFPQHVHDFVSMCIDEAQATGGSDGYFFVYHPGTDWHVAFKRHLKASPLDRFCGCFSSVAAMGLFLERFRAAVGPGPTIHVLVPAVHLFLVPGKFEIPEAFYPMCVRGELHQSGRPYVHLNIANLPPSQEASLQNVANIGRRSTWRRKVYSVSRATAAGAPAAGGGLVAGIIVGGLLPVAFPPLLPFAAAGVKVRKKSEKTWDERFGENKGTLTGMGLFGRKG</sequence>
<gene>
    <name evidence="1" type="ORF">CPLU01_03586</name>
</gene>
<dbReference type="Proteomes" id="UP000654918">
    <property type="component" value="Unassembled WGS sequence"/>
</dbReference>
<dbReference type="Pfam" id="PF20219">
    <property type="entry name" value="DUF6579"/>
    <property type="match status" value="1"/>
</dbReference>
<protein>
    <submittedName>
        <fullName evidence="1">Uncharacterized protein</fullName>
    </submittedName>
</protein>
<dbReference type="EMBL" id="WIGO01000031">
    <property type="protein sequence ID" value="KAF6836551.1"/>
    <property type="molecule type" value="Genomic_DNA"/>
</dbReference>
<proteinExistence type="predicted"/>
<name>A0A8H6NL78_9PEZI</name>